<reference evidence="3 4" key="1">
    <citation type="submission" date="2020-08" db="EMBL/GenBank/DDBJ databases">
        <title>Genomic Encyclopedia of Type Strains, Phase IV (KMG-IV): sequencing the most valuable type-strain genomes for metagenomic binning, comparative biology and taxonomic classification.</title>
        <authorList>
            <person name="Goeker M."/>
        </authorList>
    </citation>
    <scope>NUCLEOTIDE SEQUENCE [LARGE SCALE GENOMIC DNA]</scope>
    <source>
        <strain evidence="3 4">DSM 19169</strain>
    </source>
</reference>
<feature type="domain" description="Siphovirus-type tail component RIFT-related" evidence="1">
    <location>
        <begin position="27"/>
        <end position="120"/>
    </location>
</feature>
<protein>
    <submittedName>
        <fullName evidence="3">Putative phage tail component-like protein</fullName>
    </submittedName>
</protein>
<dbReference type="Gene3D" id="2.40.30.200">
    <property type="match status" value="1"/>
</dbReference>
<comment type="caution">
    <text evidence="3">The sequence shown here is derived from an EMBL/GenBank/DDBJ whole genome shotgun (WGS) entry which is preliminary data.</text>
</comment>
<evidence type="ECO:0000313" key="3">
    <source>
        <dbReference type="EMBL" id="MBB5356643.1"/>
    </source>
</evidence>
<gene>
    <name evidence="3" type="ORF">HNR43_002655</name>
</gene>
<name>A0A7W8JJ46_9BACL</name>
<dbReference type="InterPro" id="IPR006520">
    <property type="entry name" value="Dit_BPSPP_N"/>
</dbReference>
<dbReference type="NCBIfam" id="TIGR01633">
    <property type="entry name" value="phi3626_gp14_N"/>
    <property type="match status" value="1"/>
</dbReference>
<dbReference type="AlphaFoldDB" id="A0A7W8JJ46"/>
<dbReference type="InterPro" id="IPR054738">
    <property type="entry name" value="Siphovirus-type_tail_C"/>
</dbReference>
<dbReference type="Gene3D" id="2.60.120.860">
    <property type="match status" value="1"/>
</dbReference>
<proteinExistence type="predicted"/>
<dbReference type="InterPro" id="IPR008841">
    <property type="entry name" value="Siphovirus-type_tail_N"/>
</dbReference>
<dbReference type="Pfam" id="PF22768">
    <property type="entry name" value="SPP1_Dit"/>
    <property type="match status" value="1"/>
</dbReference>
<evidence type="ECO:0000259" key="1">
    <source>
        <dbReference type="Pfam" id="PF05709"/>
    </source>
</evidence>
<dbReference type="Proteomes" id="UP000583699">
    <property type="component" value="Unassembled WGS sequence"/>
</dbReference>
<organism evidence="3 4">
    <name type="scientific">Anoxybacillus mongoliensis</name>
    <dbReference type="NCBI Taxonomy" id="452565"/>
    <lineage>
        <taxon>Bacteria</taxon>
        <taxon>Bacillati</taxon>
        <taxon>Bacillota</taxon>
        <taxon>Bacilli</taxon>
        <taxon>Bacillales</taxon>
        <taxon>Anoxybacillaceae</taxon>
        <taxon>Anoxybacillus</taxon>
    </lineage>
</organism>
<sequence length="243" mass="27174">MSKGFSFNGKHTREMDILVTDLKMPLVSNMKDTYESVPGRDGNILFPGWLEDKRIECTLGVRCVRSERIAKLREVAQWLYTRERKQLIFDTSPDVYYMAKVAGQVDVEHLQGISLVKVAFQAEPFAYSVNKMSVSKQITSSDKQITLANNGTYDVFPIIKISNANTSSLSLTLGGDKLTISNALQASDVLTIDCDEMTVLLNDTNILDKTTGTFLSLQPGTNIMTVEAQNTLSVSVEWRERFL</sequence>
<dbReference type="RefSeq" id="WP_183244471.1">
    <property type="nucleotide sequence ID" value="NZ_JACHEQ010000019.1"/>
</dbReference>
<feature type="domain" description="Siphovirus-type tail component C-terminal" evidence="2">
    <location>
        <begin position="150"/>
        <end position="242"/>
    </location>
</feature>
<dbReference type="EMBL" id="JACHEQ010000019">
    <property type="protein sequence ID" value="MBB5356643.1"/>
    <property type="molecule type" value="Genomic_DNA"/>
</dbReference>
<evidence type="ECO:0000313" key="4">
    <source>
        <dbReference type="Proteomes" id="UP000583699"/>
    </source>
</evidence>
<evidence type="ECO:0000259" key="2">
    <source>
        <dbReference type="Pfam" id="PF22768"/>
    </source>
</evidence>
<dbReference type="Pfam" id="PF05709">
    <property type="entry name" value="Sipho_tail"/>
    <property type="match status" value="1"/>
</dbReference>
<keyword evidence="4" id="KW-1185">Reference proteome</keyword>
<accession>A0A7W8JJ46</accession>